<protein>
    <submittedName>
        <fullName evidence="1">Uncharacterized protein</fullName>
    </submittedName>
</protein>
<comment type="caution">
    <text evidence="1">The sequence shown here is derived from an EMBL/GenBank/DDBJ whole genome shotgun (WGS) entry which is preliminary data.</text>
</comment>
<dbReference type="AlphaFoldDB" id="A0A521G0R0"/>
<accession>A0A521G0R0</accession>
<sequence length="65" mass="7627">MKEQLDFSWEGALADLKDQYTSVELQHEAMQWRIDELDADARKGGTELFMQDKQAKISLEHKLKM</sequence>
<dbReference type="EMBL" id="NQJD01000022">
    <property type="protein sequence ID" value="TAA74582.1"/>
    <property type="molecule type" value="Genomic_DNA"/>
</dbReference>
<proteinExistence type="predicted"/>
<evidence type="ECO:0000313" key="2">
    <source>
        <dbReference type="Proteomes" id="UP000316238"/>
    </source>
</evidence>
<evidence type="ECO:0000313" key="1">
    <source>
        <dbReference type="EMBL" id="TAA74582.1"/>
    </source>
</evidence>
<dbReference type="Proteomes" id="UP000316238">
    <property type="component" value="Unassembled WGS sequence"/>
</dbReference>
<reference evidence="1" key="1">
    <citation type="submission" date="2017-07" db="EMBL/GenBank/DDBJ databases">
        <title>The cable genome - Insights into the physiology and evolution of filamentous bacteria capable of sulfide oxidation via long distance electron transfer.</title>
        <authorList>
            <person name="Thorup C."/>
            <person name="Bjerg J.T."/>
            <person name="Schreiber L."/>
            <person name="Nielsen L.P."/>
            <person name="Kjeldsen K.U."/>
            <person name="Boesen T."/>
            <person name="Boggild A."/>
            <person name="Meysman F."/>
            <person name="Geelhoed J."/>
            <person name="Schramm A."/>
        </authorList>
    </citation>
    <scope>NUCLEOTIDE SEQUENCE [LARGE SCALE GENOMIC DNA]</scope>
    <source>
        <strain evidence="1">GS</strain>
    </source>
</reference>
<keyword evidence="2" id="KW-1185">Reference proteome</keyword>
<gene>
    <name evidence="1" type="ORF">CDV28_12219</name>
</gene>
<name>A0A521G0R0_9BACT</name>
<organism evidence="1 2">
    <name type="scientific">Candidatus Electronema aureum</name>
    <dbReference type="NCBI Taxonomy" id="2005002"/>
    <lineage>
        <taxon>Bacteria</taxon>
        <taxon>Pseudomonadati</taxon>
        <taxon>Thermodesulfobacteriota</taxon>
        <taxon>Desulfobulbia</taxon>
        <taxon>Desulfobulbales</taxon>
        <taxon>Desulfobulbaceae</taxon>
        <taxon>Candidatus Electronema</taxon>
    </lineage>
</organism>